<name>A0A2K8PAK2_STRLA</name>
<proteinExistence type="predicted"/>
<organism evidence="1 2">
    <name type="scientific">Streptomyces lavendulae subsp. lavendulae</name>
    <dbReference type="NCBI Taxonomy" id="58340"/>
    <lineage>
        <taxon>Bacteria</taxon>
        <taxon>Bacillati</taxon>
        <taxon>Actinomycetota</taxon>
        <taxon>Actinomycetes</taxon>
        <taxon>Kitasatosporales</taxon>
        <taxon>Streptomycetaceae</taxon>
        <taxon>Streptomyces</taxon>
    </lineage>
</organism>
<accession>A0A2K8PAK2</accession>
<dbReference type="Proteomes" id="UP000231791">
    <property type="component" value="Chromosome"/>
</dbReference>
<keyword evidence="2" id="KW-1185">Reference proteome</keyword>
<gene>
    <name evidence="1" type="ORF">SLAV_09515</name>
</gene>
<protein>
    <submittedName>
        <fullName evidence="1">Uncharacterized protein</fullName>
    </submittedName>
</protein>
<evidence type="ECO:0000313" key="1">
    <source>
        <dbReference type="EMBL" id="ATZ23772.1"/>
    </source>
</evidence>
<dbReference type="AlphaFoldDB" id="A0A2K8PAK2"/>
<reference evidence="1 2" key="1">
    <citation type="submission" date="2017-11" db="EMBL/GenBank/DDBJ databases">
        <title>Complete genome sequence of Streptomyces lavendulae subsp. lavendulae CCM 3239 (formerly 'Streptomyces aureofaciens CCM 3239'), the producer of the angucycline-type antibiotic auricin.</title>
        <authorList>
            <person name="Busche T."/>
            <person name="Novakova R."/>
            <person name="Al'Dilaimi A."/>
            <person name="Homerova D."/>
            <person name="Feckova L."/>
            <person name="Rezuchova B."/>
            <person name="Mingyar E."/>
            <person name="Csolleiova D."/>
            <person name="Bekeova C."/>
            <person name="Winkler A."/>
            <person name="Sevcikova B."/>
            <person name="Kalinowski J."/>
            <person name="Kormanec J."/>
            <person name="Ruckert C."/>
        </authorList>
    </citation>
    <scope>NUCLEOTIDE SEQUENCE [LARGE SCALE GENOMIC DNA]</scope>
    <source>
        <strain evidence="1 2">CCM 3239</strain>
    </source>
</reference>
<dbReference type="EMBL" id="CP024985">
    <property type="protein sequence ID" value="ATZ23772.1"/>
    <property type="molecule type" value="Genomic_DNA"/>
</dbReference>
<evidence type="ECO:0000313" key="2">
    <source>
        <dbReference type="Proteomes" id="UP000231791"/>
    </source>
</evidence>
<sequence length="39" mass="4132">MTCRSGMGNQEVRTLMTVTETGTARIQEFIIVATAVASG</sequence>
<dbReference type="KEGG" id="slx:SLAV_09515"/>